<dbReference type="Pfam" id="PF00995">
    <property type="entry name" value="Sec1"/>
    <property type="match status" value="1"/>
</dbReference>
<name>A0A6G1SPT0_9ACAR</name>
<proteinExistence type="inferred from homology"/>
<comment type="similarity">
    <text evidence="1">Belongs to the STXBP/unc-18/SEC1 family.</text>
</comment>
<dbReference type="PANTHER" id="PTHR11679">
    <property type="entry name" value="VESICLE PROTEIN SORTING-ASSOCIATED"/>
    <property type="match status" value="1"/>
</dbReference>
<dbReference type="SUPFAM" id="SSF56815">
    <property type="entry name" value="Sec1/munc18-like (SM) proteins"/>
    <property type="match status" value="1"/>
</dbReference>
<dbReference type="GO" id="GO:0016192">
    <property type="term" value="P:vesicle-mediated transport"/>
    <property type="evidence" value="ECO:0007669"/>
    <property type="project" value="InterPro"/>
</dbReference>
<dbReference type="InterPro" id="IPR001619">
    <property type="entry name" value="Sec1-like"/>
</dbReference>
<dbReference type="AlphaFoldDB" id="A0A6G1SPT0"/>
<sequence length="637" mass="71981">MTEKLSIRKKQIQEATAMLNLNADLQLDWKFLIYDNIGENIIAPLFTIEDLENLNVTSHLRIQEKRDSVPDVSAVYFVLPTDENIERICQDLASHLYDSYYLNFISPISRSKLEAIADAALLSDSANNVKKVYDQYLNFIALEDDFFILREKDKQLISYYAINRSDATDAEITSVIDQIVEGLFSVLVALNIIPIIRCPKGGPAEAVAEKLTKKIRETLRDSRNNLFANNQDSSSNSNSLSLSIHRPLLCLVDRSADMSTPLHHTWTYQALIHDLLNAELNKVSVVDEAGGKVKSKVQTFDLNPNDKFWRVQRGSPFPQVADAVQRELDDYKRRENEVKSPIDLNSPLGLDGPGDESAILAESTAKLTNTMSSLQELLENKRVIGNHTTIAHAVLDEIKKRKLDNFFEIEEKIMNRNLIDRVTLDDMIANPDYGHPSDKYRLFLISYICDNPNLTEEEAEKYVSVLEGLGCKRSAFDYIKRWKTFSKINVASLQSSLQSSGGVLKTAGMFTKLMSQGSQFVMEGVKNLVLKEHYLPITKIVDGLMDSASKVSQESLEYTYFDPKVQKDSEAKRKRTFQNAIVFIVGGGNYIEYQNLVDYCNTKSRSVSGTRHIIYGSTDLMNANQFLQQLSQLGDIC</sequence>
<dbReference type="Gene3D" id="3.40.50.2060">
    <property type="match status" value="1"/>
</dbReference>
<dbReference type="Gene3D" id="3.90.830.10">
    <property type="entry name" value="Syntaxin Binding Protein 1, Chain A, domain 2"/>
    <property type="match status" value="1"/>
</dbReference>
<accession>A0A6G1SPT0</accession>
<dbReference type="Gene3D" id="3.40.50.1910">
    <property type="match status" value="1"/>
</dbReference>
<evidence type="ECO:0000256" key="1">
    <source>
        <dbReference type="ARBA" id="ARBA00009884"/>
    </source>
</evidence>
<evidence type="ECO:0000313" key="2">
    <source>
        <dbReference type="EMBL" id="MDE52211.1"/>
    </source>
</evidence>
<dbReference type="InterPro" id="IPR027482">
    <property type="entry name" value="Sec1-like_dom2"/>
</dbReference>
<dbReference type="InterPro" id="IPR043127">
    <property type="entry name" value="Sec-1-like_dom3a"/>
</dbReference>
<reference evidence="2" key="1">
    <citation type="submission" date="2018-10" db="EMBL/GenBank/DDBJ databases">
        <title>Transcriptome assembly of Aceria tosichella (Wheat curl mite) Type 2.</title>
        <authorList>
            <person name="Scully E.D."/>
            <person name="Geib S.M."/>
            <person name="Palmer N.A."/>
            <person name="Gupta A.K."/>
            <person name="Sarath G."/>
            <person name="Tatineni S."/>
        </authorList>
    </citation>
    <scope>NUCLEOTIDE SEQUENCE</scope>
    <source>
        <strain evidence="2">LincolnNE</strain>
    </source>
</reference>
<organism evidence="2">
    <name type="scientific">Aceria tosichella</name>
    <name type="common">wheat curl mite</name>
    <dbReference type="NCBI Taxonomy" id="561515"/>
    <lineage>
        <taxon>Eukaryota</taxon>
        <taxon>Metazoa</taxon>
        <taxon>Ecdysozoa</taxon>
        <taxon>Arthropoda</taxon>
        <taxon>Chelicerata</taxon>
        <taxon>Arachnida</taxon>
        <taxon>Acari</taxon>
        <taxon>Acariformes</taxon>
        <taxon>Trombidiformes</taxon>
        <taxon>Prostigmata</taxon>
        <taxon>Eupodina</taxon>
        <taxon>Eriophyoidea</taxon>
        <taxon>Eriophyidae</taxon>
        <taxon>Eriophyinae</taxon>
        <taxon>Aceriini</taxon>
        <taxon>Aceria</taxon>
    </lineage>
</organism>
<dbReference type="InterPro" id="IPR043154">
    <property type="entry name" value="Sec-1-like_dom1"/>
</dbReference>
<dbReference type="PIRSF" id="PIRSF005715">
    <property type="entry name" value="VPS45_Sec1"/>
    <property type="match status" value="1"/>
</dbReference>
<dbReference type="EMBL" id="GGYP01007440">
    <property type="protein sequence ID" value="MDE52211.1"/>
    <property type="molecule type" value="Transcribed_RNA"/>
</dbReference>
<protein>
    <submittedName>
        <fullName evidence="2">Sec1 family domain-containing protein 1</fullName>
    </submittedName>
</protein>
<gene>
    <name evidence="2" type="primary">Scfd1</name>
    <name evidence="2" type="ORF">g.20518</name>
</gene>
<dbReference type="Gene3D" id="1.25.40.60">
    <property type="match status" value="1"/>
</dbReference>
<dbReference type="InterPro" id="IPR036045">
    <property type="entry name" value="Sec1-like_sf"/>
</dbReference>